<proteinExistence type="predicted"/>
<protein>
    <submittedName>
        <fullName evidence="2">Uncharacterized protein</fullName>
    </submittedName>
</protein>
<comment type="caution">
    <text evidence="2">The sequence shown here is derived from an EMBL/GenBank/DDBJ whole genome shotgun (WGS) entry which is preliminary data.</text>
</comment>
<evidence type="ECO:0000313" key="3">
    <source>
        <dbReference type="Proteomes" id="UP001139502"/>
    </source>
</evidence>
<gene>
    <name evidence="2" type="ORF">NBM05_15015</name>
</gene>
<evidence type="ECO:0000256" key="1">
    <source>
        <dbReference type="SAM" id="Phobius"/>
    </source>
</evidence>
<dbReference type="RefSeq" id="WP_254169102.1">
    <property type="nucleotide sequence ID" value="NZ_JANAFB010000072.1"/>
</dbReference>
<accession>A0A9X2HDC1</accession>
<keyword evidence="1" id="KW-1133">Transmembrane helix</keyword>
<dbReference type="AlphaFoldDB" id="A0A9X2HDC1"/>
<keyword evidence="1" id="KW-0472">Membrane</keyword>
<feature type="transmembrane region" description="Helical" evidence="1">
    <location>
        <begin position="12"/>
        <end position="30"/>
    </location>
</feature>
<organism evidence="2 3">
    <name type="scientific">Rothia santali</name>
    <dbReference type="NCBI Taxonomy" id="2949643"/>
    <lineage>
        <taxon>Bacteria</taxon>
        <taxon>Bacillati</taxon>
        <taxon>Actinomycetota</taxon>
        <taxon>Actinomycetes</taxon>
        <taxon>Micrococcales</taxon>
        <taxon>Micrococcaceae</taxon>
        <taxon>Rothia</taxon>
    </lineage>
</organism>
<feature type="transmembrane region" description="Helical" evidence="1">
    <location>
        <begin position="36"/>
        <end position="59"/>
    </location>
</feature>
<reference evidence="2" key="1">
    <citation type="submission" date="2022-06" db="EMBL/GenBank/DDBJ databases">
        <title>Rothia sp. isolated from sandalwood seedling.</title>
        <authorList>
            <person name="Tuikhar N."/>
            <person name="Kirdat K."/>
            <person name="Thorat V."/>
            <person name="Swetha P."/>
            <person name="Padma S."/>
            <person name="Sundararaj R."/>
            <person name="Yadav A."/>
        </authorList>
    </citation>
    <scope>NUCLEOTIDE SEQUENCE</scope>
    <source>
        <strain evidence="2">AR01</strain>
    </source>
</reference>
<keyword evidence="3" id="KW-1185">Reference proteome</keyword>
<dbReference type="EMBL" id="JANAFB010000072">
    <property type="protein sequence ID" value="MCP3427281.1"/>
    <property type="molecule type" value="Genomic_DNA"/>
</dbReference>
<name>A0A9X2HDC1_9MICC</name>
<dbReference type="Proteomes" id="UP001139502">
    <property type="component" value="Unassembled WGS sequence"/>
</dbReference>
<evidence type="ECO:0000313" key="2">
    <source>
        <dbReference type="EMBL" id="MCP3427281.1"/>
    </source>
</evidence>
<sequence length="76" mass="8494">MKSTMRTLGRSESLRVAQIVLVVSLFWIAVEDGDPSPLIIVAMGLSLFAMACIVIAHLLRRRAERRRAEAYPRRGA</sequence>
<keyword evidence="1" id="KW-0812">Transmembrane</keyword>